<dbReference type="RefSeq" id="WP_284339543.1">
    <property type="nucleotide sequence ID" value="NZ_BSNS01000007.1"/>
</dbReference>
<sequence length="141" mass="15626">MIQYSLHCENGHQFDAWFKSAAAYDEQHQRGIVFCPVCDSRSVDKALMAPAVSRANSEKVALSIGHPEHAKIREALKALREKVTSEADYVGDKFAEEARKIHFGEVDPRGIYGEASREEVSGLIEDGVDFMPLPGAPDEHN</sequence>
<protein>
    <recommendedName>
        <fullName evidence="3">DUF1178 family protein</fullName>
    </recommendedName>
</protein>
<dbReference type="Proteomes" id="UP001156691">
    <property type="component" value="Unassembled WGS sequence"/>
</dbReference>
<proteinExistence type="predicted"/>
<evidence type="ECO:0008006" key="3">
    <source>
        <dbReference type="Google" id="ProtNLM"/>
    </source>
</evidence>
<gene>
    <name evidence="1" type="ORF">GCM10010862_13660</name>
</gene>
<dbReference type="PIRSF" id="PIRSF032131">
    <property type="entry name" value="UCP032131"/>
    <property type="match status" value="1"/>
</dbReference>
<dbReference type="Pfam" id="PF06676">
    <property type="entry name" value="DUF1178"/>
    <property type="match status" value="1"/>
</dbReference>
<comment type="caution">
    <text evidence="1">The sequence shown here is derived from an EMBL/GenBank/DDBJ whole genome shotgun (WGS) entry which is preliminary data.</text>
</comment>
<accession>A0ABQ5W211</accession>
<dbReference type="EMBL" id="BSNS01000007">
    <property type="protein sequence ID" value="GLQ54107.1"/>
    <property type="molecule type" value="Genomic_DNA"/>
</dbReference>
<evidence type="ECO:0000313" key="1">
    <source>
        <dbReference type="EMBL" id="GLQ54107.1"/>
    </source>
</evidence>
<name>A0ABQ5W211_9HYPH</name>
<reference evidence="2" key="1">
    <citation type="journal article" date="2019" name="Int. J. Syst. Evol. Microbiol.">
        <title>The Global Catalogue of Microorganisms (GCM) 10K type strain sequencing project: providing services to taxonomists for standard genome sequencing and annotation.</title>
        <authorList>
            <consortium name="The Broad Institute Genomics Platform"/>
            <consortium name="The Broad Institute Genome Sequencing Center for Infectious Disease"/>
            <person name="Wu L."/>
            <person name="Ma J."/>
        </authorList>
    </citation>
    <scope>NUCLEOTIDE SEQUENCE [LARGE SCALE GENOMIC DNA]</scope>
    <source>
        <strain evidence="2">NBRC 112416</strain>
    </source>
</reference>
<dbReference type="InterPro" id="IPR009562">
    <property type="entry name" value="DUF1178"/>
</dbReference>
<organism evidence="1 2">
    <name type="scientific">Devosia nitrariae</name>
    <dbReference type="NCBI Taxonomy" id="2071872"/>
    <lineage>
        <taxon>Bacteria</taxon>
        <taxon>Pseudomonadati</taxon>
        <taxon>Pseudomonadota</taxon>
        <taxon>Alphaproteobacteria</taxon>
        <taxon>Hyphomicrobiales</taxon>
        <taxon>Devosiaceae</taxon>
        <taxon>Devosia</taxon>
    </lineage>
</organism>
<evidence type="ECO:0000313" key="2">
    <source>
        <dbReference type="Proteomes" id="UP001156691"/>
    </source>
</evidence>
<keyword evidence="2" id="KW-1185">Reference proteome</keyword>